<dbReference type="CDD" id="cd02257">
    <property type="entry name" value="Peptidase_C19"/>
    <property type="match status" value="2"/>
</dbReference>
<protein>
    <recommendedName>
        <fullName evidence="2">USP domain-containing protein</fullName>
    </recommendedName>
</protein>
<feature type="region of interest" description="Disordered" evidence="1">
    <location>
        <begin position="384"/>
        <end position="405"/>
    </location>
</feature>
<feature type="domain" description="USP" evidence="2">
    <location>
        <begin position="141"/>
        <end position="483"/>
    </location>
</feature>
<comment type="caution">
    <text evidence="3">The sequence shown here is derived from an EMBL/GenBank/DDBJ whole genome shotgun (WGS) entry which is preliminary data.</text>
</comment>
<dbReference type="EMBL" id="JAGEUA010000007">
    <property type="protein sequence ID" value="KAL0969345.1"/>
    <property type="molecule type" value="Genomic_DNA"/>
</dbReference>
<feature type="compositionally biased region" description="Polar residues" evidence="1">
    <location>
        <begin position="384"/>
        <end position="396"/>
    </location>
</feature>
<evidence type="ECO:0000259" key="2">
    <source>
        <dbReference type="PROSITE" id="PS50235"/>
    </source>
</evidence>
<accession>A0ABD0WCI9</accession>
<dbReference type="Gene3D" id="3.90.70.10">
    <property type="entry name" value="Cysteine proteinases"/>
    <property type="match status" value="2"/>
</dbReference>
<dbReference type="PANTHER" id="PTHR24006:SF915">
    <property type="entry name" value="UBIQUITIN CARBOXYL-TERMINAL HYDROLASE-RELATED"/>
    <property type="match status" value="1"/>
</dbReference>
<feature type="region of interest" description="Disordered" evidence="1">
    <location>
        <begin position="100"/>
        <end position="134"/>
    </location>
</feature>
<evidence type="ECO:0000256" key="1">
    <source>
        <dbReference type="SAM" id="MobiDB-lite"/>
    </source>
</evidence>
<dbReference type="InterPro" id="IPR038765">
    <property type="entry name" value="Papain-like_cys_pep_sf"/>
</dbReference>
<feature type="compositionally biased region" description="Polar residues" evidence="1">
    <location>
        <begin position="102"/>
        <end position="118"/>
    </location>
</feature>
<dbReference type="InterPro" id="IPR050164">
    <property type="entry name" value="Peptidase_C19"/>
</dbReference>
<dbReference type="Pfam" id="PF00443">
    <property type="entry name" value="UCH"/>
    <property type="match status" value="2"/>
</dbReference>
<keyword evidence="4" id="KW-1185">Reference proteome</keyword>
<dbReference type="Proteomes" id="UP001557470">
    <property type="component" value="Unassembled WGS sequence"/>
</dbReference>
<dbReference type="AlphaFoldDB" id="A0ABD0WCI9"/>
<reference evidence="3 4" key="1">
    <citation type="submission" date="2024-06" db="EMBL/GenBank/DDBJ databases">
        <authorList>
            <person name="Pan Q."/>
            <person name="Wen M."/>
            <person name="Jouanno E."/>
            <person name="Zahm M."/>
            <person name="Klopp C."/>
            <person name="Cabau C."/>
            <person name="Louis A."/>
            <person name="Berthelot C."/>
            <person name="Parey E."/>
            <person name="Roest Crollius H."/>
            <person name="Montfort J."/>
            <person name="Robinson-Rechavi M."/>
            <person name="Bouchez O."/>
            <person name="Lampietro C."/>
            <person name="Lopez Roques C."/>
            <person name="Donnadieu C."/>
            <person name="Postlethwait J."/>
            <person name="Bobe J."/>
            <person name="Verreycken H."/>
            <person name="Guiguen Y."/>
        </authorList>
    </citation>
    <scope>NUCLEOTIDE SEQUENCE [LARGE SCALE GENOMIC DNA]</scope>
    <source>
        <strain evidence="3">Up_M1</strain>
        <tissue evidence="3">Testis</tissue>
    </source>
</reference>
<dbReference type="PROSITE" id="PS50235">
    <property type="entry name" value="USP_3"/>
    <property type="match status" value="2"/>
</dbReference>
<sequence>MFLCIIDPSDSTEHEPGEVQQTATVNNNQMESTSYYQLTGIVSHIGGSFKNGHYISDTLEASGKWLCGNKGQVSLFDEAIVPKIRARSAYMLFYASRKRTSSPRTQDPDSITTSQTETPEARHNLQKPHSPTRCQTPRRALRLTNIGNSCFLNATMQCLLALPCFMREILDQEGIWETSPFSVLLRCLTEVHRTGGANRSSNAELMWRVKCALSEQDITYLGDIPQDAHELMVHFLCQLKEEGLALRKQGLSYSCPVSQLEFKISSVITCTTCGRELSNSEEYNHISLDLSPEGTLLDSLALNFKCQKVEFSCAFCQGHHALKKDQFHTLPRVLVLHLKRFGGPGGAEKLETPLFIPPNLSLSTLCGDTVPPLHSIVPEDFTNQDASTSEKACNSDSTEHEPGDVQQTATVNNNQMESTSYYKLTGIVSHIGESLNNGHYISEILGAGGQWLYCNDRDVSPSNEDTVLSNSNKNGYMLFYVYRANNHVISKGPLYAP</sequence>
<dbReference type="PROSITE" id="PS00973">
    <property type="entry name" value="USP_2"/>
    <property type="match status" value="2"/>
</dbReference>
<name>A0ABD0WCI9_UMBPY</name>
<proteinExistence type="predicted"/>
<dbReference type="InterPro" id="IPR001394">
    <property type="entry name" value="Peptidase_C19_UCH"/>
</dbReference>
<dbReference type="InterPro" id="IPR018200">
    <property type="entry name" value="USP_CS"/>
</dbReference>
<feature type="domain" description="USP" evidence="2">
    <location>
        <begin position="1"/>
        <end position="97"/>
    </location>
</feature>
<evidence type="ECO:0000313" key="3">
    <source>
        <dbReference type="EMBL" id="KAL0969345.1"/>
    </source>
</evidence>
<dbReference type="PANTHER" id="PTHR24006">
    <property type="entry name" value="UBIQUITIN CARBOXYL-TERMINAL HYDROLASE"/>
    <property type="match status" value="1"/>
</dbReference>
<organism evidence="3 4">
    <name type="scientific">Umbra pygmaea</name>
    <name type="common">Eastern mudminnow</name>
    <dbReference type="NCBI Taxonomy" id="75934"/>
    <lineage>
        <taxon>Eukaryota</taxon>
        <taxon>Metazoa</taxon>
        <taxon>Chordata</taxon>
        <taxon>Craniata</taxon>
        <taxon>Vertebrata</taxon>
        <taxon>Euteleostomi</taxon>
        <taxon>Actinopterygii</taxon>
        <taxon>Neopterygii</taxon>
        <taxon>Teleostei</taxon>
        <taxon>Protacanthopterygii</taxon>
        <taxon>Esociformes</taxon>
        <taxon>Umbridae</taxon>
        <taxon>Umbra</taxon>
    </lineage>
</organism>
<dbReference type="SUPFAM" id="SSF54001">
    <property type="entry name" value="Cysteine proteinases"/>
    <property type="match status" value="2"/>
</dbReference>
<gene>
    <name evidence="3" type="ORF">UPYG_G00225880</name>
</gene>
<evidence type="ECO:0000313" key="4">
    <source>
        <dbReference type="Proteomes" id="UP001557470"/>
    </source>
</evidence>
<dbReference type="InterPro" id="IPR028889">
    <property type="entry name" value="USP"/>
</dbReference>